<keyword evidence="3" id="KW-1185">Reference proteome</keyword>
<feature type="domain" description="PIN" evidence="1">
    <location>
        <begin position="18"/>
        <end position="73"/>
    </location>
</feature>
<dbReference type="RefSeq" id="WP_132120758.1">
    <property type="nucleotide sequence ID" value="NZ_SMJU01000014.1"/>
</dbReference>
<comment type="caution">
    <text evidence="2">The sequence shown here is derived from an EMBL/GenBank/DDBJ whole genome shotgun (WGS) entry which is preliminary data.</text>
</comment>
<evidence type="ECO:0000313" key="2">
    <source>
        <dbReference type="EMBL" id="TDB61346.1"/>
    </source>
</evidence>
<sequence length="84" mass="9163">MAGITGILNKLPLDTNTLLDVFTIEVAGHNLAKTIEIRRKHKIKLPDAIIAATALVHHLTLVTNNVSDFARIENLLVVNPFAAK</sequence>
<evidence type="ECO:0000259" key="1">
    <source>
        <dbReference type="Pfam" id="PF01850"/>
    </source>
</evidence>
<dbReference type="InterPro" id="IPR029060">
    <property type="entry name" value="PIN-like_dom_sf"/>
</dbReference>
<dbReference type="Proteomes" id="UP000295706">
    <property type="component" value="Unassembled WGS sequence"/>
</dbReference>
<dbReference type="InterPro" id="IPR002716">
    <property type="entry name" value="PIN_dom"/>
</dbReference>
<dbReference type="Pfam" id="PF01850">
    <property type="entry name" value="PIN"/>
    <property type="match status" value="1"/>
</dbReference>
<reference evidence="2 3" key="1">
    <citation type="submission" date="2019-02" db="EMBL/GenBank/DDBJ databases">
        <title>Arundinibacter roseus gen. nov., sp. nov., a new member of the family Cytophagaceae.</title>
        <authorList>
            <person name="Szuroczki S."/>
            <person name="Khayer B."/>
            <person name="Sproer C."/>
            <person name="Toumi M."/>
            <person name="Szabo A."/>
            <person name="Felfoldi T."/>
            <person name="Schumann P."/>
            <person name="Toth E."/>
        </authorList>
    </citation>
    <scope>NUCLEOTIDE SEQUENCE [LARGE SCALE GENOMIC DNA]</scope>
    <source>
        <strain evidence="2 3">DMA-k-7a</strain>
    </source>
</reference>
<name>A0A4R4K4D7_9BACT</name>
<protein>
    <submittedName>
        <fullName evidence="2">Type II toxin-antitoxin system VapC family toxin</fullName>
    </submittedName>
</protein>
<dbReference type="EMBL" id="SMJU01000014">
    <property type="protein sequence ID" value="TDB61346.1"/>
    <property type="molecule type" value="Genomic_DNA"/>
</dbReference>
<dbReference type="AlphaFoldDB" id="A0A4R4K4D7"/>
<dbReference type="OrthoDB" id="676982at2"/>
<evidence type="ECO:0000313" key="3">
    <source>
        <dbReference type="Proteomes" id="UP000295706"/>
    </source>
</evidence>
<organism evidence="2 3">
    <name type="scientific">Arundinibacter roseus</name>
    <dbReference type="NCBI Taxonomy" id="2070510"/>
    <lineage>
        <taxon>Bacteria</taxon>
        <taxon>Pseudomonadati</taxon>
        <taxon>Bacteroidota</taxon>
        <taxon>Cytophagia</taxon>
        <taxon>Cytophagales</taxon>
        <taxon>Spirosomataceae</taxon>
        <taxon>Arundinibacter</taxon>
    </lineage>
</organism>
<dbReference type="SUPFAM" id="SSF88723">
    <property type="entry name" value="PIN domain-like"/>
    <property type="match status" value="1"/>
</dbReference>
<dbReference type="Gene3D" id="3.40.50.1010">
    <property type="entry name" value="5'-nuclease"/>
    <property type="match status" value="1"/>
</dbReference>
<gene>
    <name evidence="2" type="ORF">EZE20_19265</name>
</gene>
<proteinExistence type="predicted"/>
<accession>A0A4R4K4D7</accession>